<sequence>MKYTYDIVQWDRFNCYPTMIFCDMDPEALECHSAHIRELCFYQPLIWQYHSPAKCFKEIHLHPAGDWMEPNALKFVCCAINRARRGKKIFLELPKDFTLAVQVHQVLFVLQVEECIGPMHGHIRQIIRERPLTTMELETVWSCLGILAPKIYKFAIQMRFEQSKHMWSLGPVVKDHKPNEKMVEGDTEMAASSANDTLVGTESDPDTKMITEDIDTEDIYYDADEETAQEDEELVTNFDLRRTSSEPYLKQMYKIDTSAFRECEDEEPEY</sequence>
<proteinExistence type="predicted"/>
<accession>A0A9N8KIJ5</accession>
<keyword evidence="2" id="KW-1185">Reference proteome</keyword>
<protein>
    <submittedName>
        <fullName evidence="1">Uncharacterized protein</fullName>
    </submittedName>
</protein>
<name>A0A9N8KIJ5_9PEZI</name>
<evidence type="ECO:0000313" key="2">
    <source>
        <dbReference type="Proteomes" id="UP000745764"/>
    </source>
</evidence>
<dbReference type="AlphaFoldDB" id="A0A9N8KIJ5"/>
<dbReference type="EMBL" id="CAINUL010000013">
    <property type="protein sequence ID" value="CAD0111549.1"/>
    <property type="molecule type" value="Genomic_DNA"/>
</dbReference>
<dbReference type="OrthoDB" id="3918356at2759"/>
<evidence type="ECO:0000313" key="1">
    <source>
        <dbReference type="EMBL" id="CAD0111549.1"/>
    </source>
</evidence>
<reference evidence="1" key="1">
    <citation type="submission" date="2020-06" db="EMBL/GenBank/DDBJ databases">
        <authorList>
            <person name="Onetto C."/>
        </authorList>
    </citation>
    <scope>NUCLEOTIDE SEQUENCE</scope>
</reference>
<dbReference type="Proteomes" id="UP000745764">
    <property type="component" value="Unassembled WGS sequence"/>
</dbReference>
<gene>
    <name evidence="1" type="ORF">AWRI4620_LOCUS5804</name>
</gene>
<comment type="caution">
    <text evidence="1">The sequence shown here is derived from an EMBL/GenBank/DDBJ whole genome shotgun (WGS) entry which is preliminary data.</text>
</comment>
<organism evidence="1 2">
    <name type="scientific">Aureobasidium uvarum</name>
    <dbReference type="NCBI Taxonomy" id="2773716"/>
    <lineage>
        <taxon>Eukaryota</taxon>
        <taxon>Fungi</taxon>
        <taxon>Dikarya</taxon>
        <taxon>Ascomycota</taxon>
        <taxon>Pezizomycotina</taxon>
        <taxon>Dothideomycetes</taxon>
        <taxon>Dothideomycetidae</taxon>
        <taxon>Dothideales</taxon>
        <taxon>Saccotheciaceae</taxon>
        <taxon>Aureobasidium</taxon>
    </lineage>
</organism>